<organism evidence="7 8">
    <name type="scientific">Fodinibius salipaludis</name>
    <dbReference type="NCBI Taxonomy" id="2032627"/>
    <lineage>
        <taxon>Bacteria</taxon>
        <taxon>Pseudomonadati</taxon>
        <taxon>Balneolota</taxon>
        <taxon>Balneolia</taxon>
        <taxon>Balneolales</taxon>
        <taxon>Balneolaceae</taxon>
        <taxon>Fodinibius</taxon>
    </lineage>
</organism>
<evidence type="ECO:0000256" key="1">
    <source>
        <dbReference type="ARBA" id="ARBA00005854"/>
    </source>
</evidence>
<evidence type="ECO:0000259" key="6">
    <source>
        <dbReference type="Pfam" id="PF02826"/>
    </source>
</evidence>
<evidence type="ECO:0008006" key="9">
    <source>
        <dbReference type="Google" id="ProtNLM"/>
    </source>
</evidence>
<reference evidence="7 8" key="1">
    <citation type="submission" date="2017-08" db="EMBL/GenBank/DDBJ databases">
        <title>Aliifodinibius alkalisoli sp. nov., isolated from saline alkaline soil.</title>
        <authorList>
            <person name="Liu D."/>
            <person name="Zhang G."/>
        </authorList>
    </citation>
    <scope>NUCLEOTIDE SEQUENCE [LARGE SCALE GENOMIC DNA]</scope>
    <source>
        <strain evidence="7 8">WN023</strain>
    </source>
</reference>
<evidence type="ECO:0000313" key="7">
    <source>
        <dbReference type="EMBL" id="PAU93404.1"/>
    </source>
</evidence>
<dbReference type="SUPFAM" id="SSF51735">
    <property type="entry name" value="NAD(P)-binding Rossmann-fold domains"/>
    <property type="match status" value="1"/>
</dbReference>
<dbReference type="InterPro" id="IPR029752">
    <property type="entry name" value="D-isomer_DH_CS1"/>
</dbReference>
<dbReference type="SUPFAM" id="SSF52283">
    <property type="entry name" value="Formate/glycerate dehydrogenase catalytic domain-like"/>
    <property type="match status" value="1"/>
</dbReference>
<dbReference type="EMBL" id="NSKE01000008">
    <property type="protein sequence ID" value="PAU93404.1"/>
    <property type="molecule type" value="Genomic_DNA"/>
</dbReference>
<keyword evidence="8" id="KW-1185">Reference proteome</keyword>
<dbReference type="Gene3D" id="3.40.50.720">
    <property type="entry name" value="NAD(P)-binding Rossmann-like Domain"/>
    <property type="match status" value="2"/>
</dbReference>
<name>A0A2A2G8S3_9BACT</name>
<evidence type="ECO:0000256" key="3">
    <source>
        <dbReference type="ARBA" id="ARBA00023027"/>
    </source>
</evidence>
<dbReference type="GO" id="GO:0051287">
    <property type="term" value="F:NAD binding"/>
    <property type="evidence" value="ECO:0007669"/>
    <property type="project" value="InterPro"/>
</dbReference>
<sequence>MINVLADKYLYNIEAYLPESINLQLFDPARGLPAEVDQAQAMLIRTVIPINKQTLPNIPSQLQFIGTGSSGTDHLDTDYLGKHNVRLANAAGCNARSVAEYIATALLLWSETRSKQLSDLTAGVVGVGHVGKKVVAILNKLGLETVAYDPPREERESDFTSSSLENVLDCDILTFHTPLNRNSKFPTFHWLDDQKLSGNTFHLVINSARGGVVEEKALLAAMKKGTVRDAIIDTWENEPEIHLDSAGAAFLKTPHIAGYSVQAKENASKFVADKLINFFELDLPVNTHENEKVTFAKDLSQFDSLSSLLAALHPINKYENQLETIIRENPENRGELFNKLRAEFPLRQQFTHINLPAAYFKRFSVLNPLGFPAIN</sequence>
<dbReference type="Pfam" id="PF02826">
    <property type="entry name" value="2-Hacid_dh_C"/>
    <property type="match status" value="1"/>
</dbReference>
<keyword evidence="2 4" id="KW-0560">Oxidoreductase</keyword>
<evidence type="ECO:0000256" key="2">
    <source>
        <dbReference type="ARBA" id="ARBA00023002"/>
    </source>
</evidence>
<protein>
    <recommendedName>
        <fullName evidence="9">Erythronate-4-phosphate dehydrogenase</fullName>
    </recommendedName>
</protein>
<dbReference type="PROSITE" id="PS00065">
    <property type="entry name" value="D_2_HYDROXYACID_DH_1"/>
    <property type="match status" value="1"/>
</dbReference>
<feature type="domain" description="D-isomer specific 2-hydroxyacid dehydrogenase NAD-binding" evidence="6">
    <location>
        <begin position="110"/>
        <end position="257"/>
    </location>
</feature>
<dbReference type="PANTHER" id="PTHR43761:SF1">
    <property type="entry name" value="D-ISOMER SPECIFIC 2-HYDROXYACID DEHYDROGENASE CATALYTIC DOMAIN-CONTAINING PROTEIN-RELATED"/>
    <property type="match status" value="1"/>
</dbReference>
<keyword evidence="3" id="KW-0520">NAD</keyword>
<dbReference type="InterPro" id="IPR006139">
    <property type="entry name" value="D-isomer_2_OHA_DH_cat_dom"/>
</dbReference>
<dbReference type="GO" id="GO:0016616">
    <property type="term" value="F:oxidoreductase activity, acting on the CH-OH group of donors, NAD or NADP as acceptor"/>
    <property type="evidence" value="ECO:0007669"/>
    <property type="project" value="InterPro"/>
</dbReference>
<evidence type="ECO:0000256" key="4">
    <source>
        <dbReference type="RuleBase" id="RU003719"/>
    </source>
</evidence>
<evidence type="ECO:0000259" key="5">
    <source>
        <dbReference type="Pfam" id="PF00389"/>
    </source>
</evidence>
<dbReference type="Proteomes" id="UP000218831">
    <property type="component" value="Unassembled WGS sequence"/>
</dbReference>
<dbReference type="Pfam" id="PF00389">
    <property type="entry name" value="2-Hacid_dh"/>
    <property type="match status" value="1"/>
</dbReference>
<comment type="similarity">
    <text evidence="1 4">Belongs to the D-isomer specific 2-hydroxyacid dehydrogenase family.</text>
</comment>
<dbReference type="InterPro" id="IPR050418">
    <property type="entry name" value="D-iso_2-hydroxyacid_DH_PdxB"/>
</dbReference>
<feature type="domain" description="D-isomer specific 2-hydroxyacid dehydrogenase catalytic" evidence="5">
    <location>
        <begin position="28"/>
        <end position="280"/>
    </location>
</feature>
<comment type="caution">
    <text evidence="7">The sequence shown here is derived from an EMBL/GenBank/DDBJ whole genome shotgun (WGS) entry which is preliminary data.</text>
</comment>
<proteinExistence type="inferred from homology"/>
<accession>A0A2A2G8S3</accession>
<dbReference type="PANTHER" id="PTHR43761">
    <property type="entry name" value="D-ISOMER SPECIFIC 2-HYDROXYACID DEHYDROGENASE FAMILY PROTEIN (AFU_ORTHOLOGUE AFUA_1G13630)"/>
    <property type="match status" value="1"/>
</dbReference>
<dbReference type="InterPro" id="IPR006140">
    <property type="entry name" value="D-isomer_DH_NAD-bd"/>
</dbReference>
<dbReference type="AlphaFoldDB" id="A0A2A2G8S3"/>
<gene>
    <name evidence="7" type="ORF">CK503_11760</name>
</gene>
<dbReference type="RefSeq" id="WP_095607016.1">
    <property type="nucleotide sequence ID" value="NZ_NSKE01000008.1"/>
</dbReference>
<evidence type="ECO:0000313" key="8">
    <source>
        <dbReference type="Proteomes" id="UP000218831"/>
    </source>
</evidence>
<dbReference type="OrthoDB" id="1522997at2"/>
<dbReference type="InterPro" id="IPR036291">
    <property type="entry name" value="NAD(P)-bd_dom_sf"/>
</dbReference>